<feature type="transmembrane region" description="Helical" evidence="8">
    <location>
        <begin position="380"/>
        <end position="402"/>
    </location>
</feature>
<feature type="domain" description="Major facilitator superfamily (MFS) profile" evidence="9">
    <location>
        <begin position="52"/>
        <end position="436"/>
    </location>
</feature>
<evidence type="ECO:0000256" key="8">
    <source>
        <dbReference type="SAM" id="Phobius"/>
    </source>
</evidence>
<feature type="transmembrane region" description="Helical" evidence="8">
    <location>
        <begin position="90"/>
        <end position="109"/>
    </location>
</feature>
<feature type="transmembrane region" description="Helical" evidence="8">
    <location>
        <begin position="116"/>
        <end position="135"/>
    </location>
</feature>
<evidence type="ECO:0000256" key="3">
    <source>
        <dbReference type="ARBA" id="ARBA00022448"/>
    </source>
</evidence>
<dbReference type="Proteomes" id="UP000281112">
    <property type="component" value="Unassembled WGS sequence"/>
</dbReference>
<dbReference type="Pfam" id="PF07690">
    <property type="entry name" value="MFS_1"/>
    <property type="match status" value="1"/>
</dbReference>
<dbReference type="EMBL" id="RJVQ01000002">
    <property type="protein sequence ID" value="RQW64421.1"/>
    <property type="molecule type" value="Genomic_DNA"/>
</dbReference>
<dbReference type="CDD" id="cd17324">
    <property type="entry name" value="MFS_NepI_like"/>
    <property type="match status" value="1"/>
</dbReference>
<keyword evidence="4" id="KW-1003">Cell membrane</keyword>
<evidence type="ECO:0000256" key="7">
    <source>
        <dbReference type="ARBA" id="ARBA00023136"/>
    </source>
</evidence>
<dbReference type="InterPro" id="IPR020846">
    <property type="entry name" value="MFS_dom"/>
</dbReference>
<feature type="transmembrane region" description="Helical" evidence="8">
    <location>
        <begin position="205"/>
        <end position="227"/>
    </location>
</feature>
<evidence type="ECO:0000313" key="11">
    <source>
        <dbReference type="Proteomes" id="UP000281112"/>
    </source>
</evidence>
<gene>
    <name evidence="10" type="ORF">EES38_07555</name>
</gene>
<protein>
    <submittedName>
        <fullName evidence="10">MFS transporter</fullName>
    </submittedName>
</protein>
<proteinExistence type="inferred from homology"/>
<feature type="transmembrane region" description="Helical" evidence="8">
    <location>
        <begin position="346"/>
        <end position="368"/>
    </location>
</feature>
<feature type="transmembrane region" description="Helical" evidence="8">
    <location>
        <begin position="414"/>
        <end position="433"/>
    </location>
</feature>
<evidence type="ECO:0000313" key="10">
    <source>
        <dbReference type="EMBL" id="RQW64421.1"/>
    </source>
</evidence>
<feature type="transmembrane region" description="Helical" evidence="8">
    <location>
        <begin position="147"/>
        <end position="165"/>
    </location>
</feature>
<reference evidence="10 11" key="1">
    <citation type="submission" date="2018-11" db="EMBL/GenBank/DDBJ databases">
        <title>Vibrio LJC006 sp. nov., isolated from seawater during the bloom of the enteromorpha.</title>
        <authorList>
            <person name="Liang J."/>
        </authorList>
    </citation>
    <scope>NUCLEOTIDE SEQUENCE [LARGE SCALE GENOMIC DNA]</scope>
    <source>
        <strain evidence="10 11">LJC006</strain>
    </source>
</reference>
<dbReference type="InterPro" id="IPR011701">
    <property type="entry name" value="MFS"/>
</dbReference>
<keyword evidence="6 8" id="KW-1133">Transmembrane helix</keyword>
<feature type="transmembrane region" description="Helical" evidence="8">
    <location>
        <begin position="320"/>
        <end position="340"/>
    </location>
</feature>
<feature type="transmembrane region" description="Helical" evidence="8">
    <location>
        <begin position="172"/>
        <end position="193"/>
    </location>
</feature>
<evidence type="ECO:0000256" key="6">
    <source>
        <dbReference type="ARBA" id="ARBA00022989"/>
    </source>
</evidence>
<name>A0A3N9TJR9_9VIBR</name>
<comment type="subcellular location">
    <subcellularLocation>
        <location evidence="1">Cell membrane</location>
        <topology evidence="1">Multi-pass membrane protein</topology>
    </subcellularLocation>
</comment>
<keyword evidence="3" id="KW-0813">Transport</keyword>
<feature type="transmembrane region" description="Helical" evidence="8">
    <location>
        <begin position="257"/>
        <end position="282"/>
    </location>
</feature>
<dbReference type="PROSITE" id="PS50850">
    <property type="entry name" value="MFS"/>
    <property type="match status" value="1"/>
</dbReference>
<evidence type="ECO:0000256" key="1">
    <source>
        <dbReference type="ARBA" id="ARBA00004651"/>
    </source>
</evidence>
<dbReference type="GO" id="GO:0022857">
    <property type="term" value="F:transmembrane transporter activity"/>
    <property type="evidence" value="ECO:0007669"/>
    <property type="project" value="InterPro"/>
</dbReference>
<dbReference type="PANTHER" id="PTHR43271:SF1">
    <property type="entry name" value="INNER MEMBRANE TRANSPORT PROTEIN YNFM"/>
    <property type="match status" value="1"/>
</dbReference>
<dbReference type="Gene3D" id="1.20.1250.20">
    <property type="entry name" value="MFS general substrate transporter like domains"/>
    <property type="match status" value="1"/>
</dbReference>
<evidence type="ECO:0000256" key="5">
    <source>
        <dbReference type="ARBA" id="ARBA00022692"/>
    </source>
</evidence>
<keyword evidence="11" id="KW-1185">Reference proteome</keyword>
<comment type="similarity">
    <text evidence="2">Belongs to the major facilitator superfamily.</text>
</comment>
<evidence type="ECO:0000256" key="2">
    <source>
        <dbReference type="ARBA" id="ARBA00008335"/>
    </source>
</evidence>
<organism evidence="10 11">
    <name type="scientific">Vibrio viridaestus</name>
    <dbReference type="NCBI Taxonomy" id="2487322"/>
    <lineage>
        <taxon>Bacteria</taxon>
        <taxon>Pseudomonadati</taxon>
        <taxon>Pseudomonadota</taxon>
        <taxon>Gammaproteobacteria</taxon>
        <taxon>Vibrionales</taxon>
        <taxon>Vibrionaceae</taxon>
        <taxon>Vibrio</taxon>
    </lineage>
</organism>
<feature type="transmembrane region" description="Helical" evidence="8">
    <location>
        <begin position="294"/>
        <end position="313"/>
    </location>
</feature>
<keyword evidence="7 8" id="KW-0472">Membrane</keyword>
<comment type="caution">
    <text evidence="10">The sequence shown here is derived from an EMBL/GenBank/DDBJ whole genome shotgun (WGS) entry which is preliminary data.</text>
</comment>
<sequence>MGINFIYGIDKYNIFYLSLLDRYSKCVNTFILTIQLHTKLRAVKTIPSYSRFVISICLCSIVTFSNIYWLQPLLPVLQKEFQITSLSANLAMSAPLLGMGLGLLIFASWSDSIGRCKILLGGTAAGLLVSLVLPFVENYSFFLSLRFLQGMFLAVCPALAVPLLGEELRKSWLPGAVGFYVASNTIGGISSRLMGGVSAEHLGGWQNAGILIALITTILFVGVYYLLPKQKHFKPAPLKVTACLKAYGYHLKKPQLLLLYLLIGLAFGTFVNLSNYLMIVLGDYPYNLPSDIRSLMFLTLLGGTTSSSLAGKFAKKHSQIAGVILGISMMLIANFMMSWANIYTMILGMVLISIGFFFCHAQASTLIGRSVTKAKGSAQALYSLFYYSGASLGVFFLEPFYLRWGWHGVLGATRIALALCILFVVLYQWVAVYQKKHSHVMS</sequence>
<dbReference type="GO" id="GO:0005886">
    <property type="term" value="C:plasma membrane"/>
    <property type="evidence" value="ECO:0007669"/>
    <property type="project" value="UniProtKB-SubCell"/>
</dbReference>
<dbReference type="AlphaFoldDB" id="A0A3N9TJR9"/>
<evidence type="ECO:0000259" key="9">
    <source>
        <dbReference type="PROSITE" id="PS50850"/>
    </source>
</evidence>
<evidence type="ECO:0000256" key="4">
    <source>
        <dbReference type="ARBA" id="ARBA00022475"/>
    </source>
</evidence>
<dbReference type="InterPro" id="IPR036259">
    <property type="entry name" value="MFS_trans_sf"/>
</dbReference>
<accession>A0A3N9TJR9</accession>
<dbReference type="SUPFAM" id="SSF103473">
    <property type="entry name" value="MFS general substrate transporter"/>
    <property type="match status" value="1"/>
</dbReference>
<feature type="transmembrane region" description="Helical" evidence="8">
    <location>
        <begin position="49"/>
        <end position="70"/>
    </location>
</feature>
<dbReference type="OrthoDB" id="63984at2"/>
<keyword evidence="5 8" id="KW-0812">Transmembrane</keyword>
<dbReference type="PANTHER" id="PTHR43271">
    <property type="entry name" value="BLL2771 PROTEIN"/>
    <property type="match status" value="1"/>
</dbReference>